<sequence>MAIENAAGLTGIRSGAESPNRCQNVLGAWIVLAVLSAFLVVGGIIGYLGWTSTDTDVPTSGYVAMVLGVIFSVAVGVGLMALIFYSGRKG</sequence>
<evidence type="ECO:0000313" key="2">
    <source>
        <dbReference type="EMBL" id="TFV49704.1"/>
    </source>
</evidence>
<comment type="caution">
    <text evidence="2">The sequence shown here is derived from an EMBL/GenBank/DDBJ whole genome shotgun (WGS) entry which is preliminary data.</text>
</comment>
<accession>A0A4Y9M3C3</accession>
<feature type="transmembrane region" description="Helical" evidence="1">
    <location>
        <begin position="62"/>
        <end position="85"/>
    </location>
</feature>
<protein>
    <submittedName>
        <fullName evidence="2">Uncharacterized protein</fullName>
    </submittedName>
</protein>
<name>A0A4Y9M3C3_9BRAD</name>
<dbReference type="EMBL" id="SPQT01000002">
    <property type="protein sequence ID" value="TFV49704.1"/>
    <property type="molecule type" value="Genomic_DNA"/>
</dbReference>
<dbReference type="AlphaFoldDB" id="A0A4Y9M3C3"/>
<feature type="transmembrane region" description="Helical" evidence="1">
    <location>
        <begin position="26"/>
        <end position="50"/>
    </location>
</feature>
<evidence type="ECO:0000313" key="3">
    <source>
        <dbReference type="Proteomes" id="UP000297966"/>
    </source>
</evidence>
<dbReference type="RefSeq" id="WP_135173351.1">
    <property type="nucleotide sequence ID" value="NZ_SPQT01000002.1"/>
</dbReference>
<evidence type="ECO:0000256" key="1">
    <source>
        <dbReference type="SAM" id="Phobius"/>
    </source>
</evidence>
<proteinExistence type="predicted"/>
<dbReference type="OrthoDB" id="7632567at2"/>
<organism evidence="2 3">
    <name type="scientific">Bradyrhizobium niftali</name>
    <dbReference type="NCBI Taxonomy" id="2560055"/>
    <lineage>
        <taxon>Bacteria</taxon>
        <taxon>Pseudomonadati</taxon>
        <taxon>Pseudomonadota</taxon>
        <taxon>Alphaproteobacteria</taxon>
        <taxon>Hyphomicrobiales</taxon>
        <taxon>Nitrobacteraceae</taxon>
        <taxon>Bradyrhizobium</taxon>
    </lineage>
</organism>
<keyword evidence="1" id="KW-1133">Transmembrane helix</keyword>
<keyword evidence="1" id="KW-0812">Transmembrane</keyword>
<dbReference type="Proteomes" id="UP000297966">
    <property type="component" value="Unassembled WGS sequence"/>
</dbReference>
<gene>
    <name evidence="2" type="ORF">E4K65_05845</name>
</gene>
<keyword evidence="3" id="KW-1185">Reference proteome</keyword>
<keyword evidence="1" id="KW-0472">Membrane</keyword>
<reference evidence="2 3" key="1">
    <citation type="submission" date="2019-03" db="EMBL/GenBank/DDBJ databases">
        <title>Bradyrhizobium diversity isolated from nodules of Chamaecrista fasciculata.</title>
        <authorList>
            <person name="Klepa M.S."/>
            <person name="Urquiaga M.O."/>
            <person name="Hungria M."/>
            <person name="Delamuta J.R."/>
        </authorList>
    </citation>
    <scope>NUCLEOTIDE SEQUENCE [LARGE SCALE GENOMIC DNA]</scope>
    <source>
        <strain evidence="2 3">CNPSo 3448</strain>
    </source>
</reference>